<dbReference type="InParanoid" id="D8LQ69"/>
<reference evidence="4 5" key="1">
    <citation type="journal article" date="2010" name="Nature">
        <title>The Ectocarpus genome and the independent evolution of multicellularity in brown algae.</title>
        <authorList>
            <person name="Cock J.M."/>
            <person name="Sterck L."/>
            <person name="Rouze P."/>
            <person name="Scornet D."/>
            <person name="Allen A.E."/>
            <person name="Amoutzias G."/>
            <person name="Anthouard V."/>
            <person name="Artiguenave F."/>
            <person name="Aury J.M."/>
            <person name="Badger J.H."/>
            <person name="Beszteri B."/>
            <person name="Billiau K."/>
            <person name="Bonnet E."/>
            <person name="Bothwell J.H."/>
            <person name="Bowler C."/>
            <person name="Boyen C."/>
            <person name="Brownlee C."/>
            <person name="Carrano C.J."/>
            <person name="Charrier B."/>
            <person name="Cho G.Y."/>
            <person name="Coelho S.M."/>
            <person name="Collen J."/>
            <person name="Corre E."/>
            <person name="Da Silva C."/>
            <person name="Delage L."/>
            <person name="Delaroque N."/>
            <person name="Dittami S.M."/>
            <person name="Doulbeau S."/>
            <person name="Elias M."/>
            <person name="Farnham G."/>
            <person name="Gachon C.M."/>
            <person name="Gschloessl B."/>
            <person name="Heesch S."/>
            <person name="Jabbari K."/>
            <person name="Jubin C."/>
            <person name="Kawai H."/>
            <person name="Kimura K."/>
            <person name="Kloareg B."/>
            <person name="Kupper F.C."/>
            <person name="Lang D."/>
            <person name="Le Bail A."/>
            <person name="Leblanc C."/>
            <person name="Lerouge P."/>
            <person name="Lohr M."/>
            <person name="Lopez P.J."/>
            <person name="Martens C."/>
            <person name="Maumus F."/>
            <person name="Michel G."/>
            <person name="Miranda-Saavedra D."/>
            <person name="Morales J."/>
            <person name="Moreau H."/>
            <person name="Motomura T."/>
            <person name="Nagasato C."/>
            <person name="Napoli C.A."/>
            <person name="Nelson D.R."/>
            <person name="Nyvall-Collen P."/>
            <person name="Peters A.F."/>
            <person name="Pommier C."/>
            <person name="Potin P."/>
            <person name="Poulain J."/>
            <person name="Quesneville H."/>
            <person name="Read B."/>
            <person name="Rensing S.A."/>
            <person name="Ritter A."/>
            <person name="Rousvoal S."/>
            <person name="Samanta M."/>
            <person name="Samson G."/>
            <person name="Schroeder D.C."/>
            <person name="Segurens B."/>
            <person name="Strittmatter M."/>
            <person name="Tonon T."/>
            <person name="Tregear J.W."/>
            <person name="Valentin K."/>
            <person name="von Dassow P."/>
            <person name="Yamagishi T."/>
            <person name="Van de Peer Y."/>
            <person name="Wincker P."/>
        </authorList>
    </citation>
    <scope>NUCLEOTIDE SEQUENCE [LARGE SCALE GENOMIC DNA]</scope>
    <source>
        <strain evidence="5">Ec32 / CCAP1310/4</strain>
    </source>
</reference>
<evidence type="ECO:0000256" key="1">
    <source>
        <dbReference type="ARBA" id="ARBA00022441"/>
    </source>
</evidence>
<dbReference type="PANTHER" id="PTHR46093:SF18">
    <property type="entry name" value="FIBRONECTIN TYPE-III DOMAIN-CONTAINING PROTEIN"/>
    <property type="match status" value="1"/>
</dbReference>
<evidence type="ECO:0000256" key="3">
    <source>
        <dbReference type="SAM" id="MobiDB-lite"/>
    </source>
</evidence>
<dbReference type="SUPFAM" id="SSF117281">
    <property type="entry name" value="Kelch motif"/>
    <property type="match status" value="1"/>
</dbReference>
<feature type="compositionally biased region" description="Acidic residues" evidence="3">
    <location>
        <begin position="178"/>
        <end position="187"/>
    </location>
</feature>
<keyword evidence="1" id="KW-0880">Kelch repeat</keyword>
<dbReference type="PANTHER" id="PTHR46093">
    <property type="entry name" value="ACYL-COA-BINDING DOMAIN-CONTAINING PROTEIN 5"/>
    <property type="match status" value="1"/>
</dbReference>
<dbReference type="EMBL" id="FN648807">
    <property type="protein sequence ID" value="CBN77449.1"/>
    <property type="molecule type" value="Genomic_DNA"/>
</dbReference>
<keyword evidence="2" id="KW-0677">Repeat</keyword>
<evidence type="ECO:0000313" key="4">
    <source>
        <dbReference type="EMBL" id="CBN77449.1"/>
    </source>
</evidence>
<dbReference type="STRING" id="2880.D8LQ69"/>
<dbReference type="InterPro" id="IPR015915">
    <property type="entry name" value="Kelch-typ_b-propeller"/>
</dbReference>
<evidence type="ECO:0000313" key="5">
    <source>
        <dbReference type="Proteomes" id="UP000002630"/>
    </source>
</evidence>
<dbReference type="eggNOG" id="KOG0379">
    <property type="taxonomic scope" value="Eukaryota"/>
</dbReference>
<keyword evidence="5" id="KW-1185">Reference proteome</keyword>
<sequence>MSSIGGLCLPDMVAAALAFLDGRSLTVFEAASKGSRQTVQDNPDLYKTLLLRQVDNVPRMASLPSEEGKRALMAWEEGDFLPILALVPRRAPPPRYLHRAAEAADGWTYVHGGHLQSGLSGDVWRFRMSDSKRRRGPDPREDETAVKLQWEQVWGGNDEDWARETGSGTGGGSLSGSDSDDDDDDDGSWGHPSHAVPPPDAAAAVAPAAPAPDNVNHGPLPAAQMFAAPGQEIALGAAPAAADQAAPPAFGAALGAGAQAAFHAAMFAANHGVLGAGFEDAGGGVDAAGAGAGAGAGSMACPRPRCAASWTALPGSNKIFLFGGQGSDNNFLGDLWCFHAGARGECRWEQLDQVREPRPSGDGGGGGGGGGEEEHGDNDVGGPGAPWRVPAGRWGHTMVEHRGALYMFGGSSPGTAFAGLWRLDVSVSPCVWSLMTPGRTAVSLEEGGLAEAAGGERPPARGGHSATVVRDTLYIFGGNITQSMFRDLWAIDLPDCKAWRQVEETDDFPPARIGHSAVAVGNRILIFGGRNFKSGVFTCGLSCFDVDLQAFVHFPHAEAFSRKSSQPRGMWYGLRMTGHAAMHCSRGLLIVGGMLPIGQSFTMRAWTLDVVTGCWGRKQQRRRRPRVLGNTPAGCAPS</sequence>
<gene>
    <name evidence="4" type="ORF">Esi_0059_0068</name>
</gene>
<dbReference type="AlphaFoldDB" id="D8LQ69"/>
<dbReference type="EMBL" id="FN649752">
    <property type="protein sequence ID" value="CBN77449.1"/>
    <property type="molecule type" value="Genomic_DNA"/>
</dbReference>
<dbReference type="Proteomes" id="UP000002630">
    <property type="component" value="Linkage Group LG27"/>
</dbReference>
<proteinExistence type="predicted"/>
<evidence type="ECO:0000256" key="2">
    <source>
        <dbReference type="ARBA" id="ARBA00022737"/>
    </source>
</evidence>
<name>D8LQ69_ECTSI</name>
<accession>D8LQ69</accession>
<feature type="region of interest" description="Disordered" evidence="3">
    <location>
        <begin position="352"/>
        <end position="387"/>
    </location>
</feature>
<dbReference type="Gene3D" id="2.120.10.80">
    <property type="entry name" value="Kelch-type beta propeller"/>
    <property type="match status" value="2"/>
</dbReference>
<organism evidence="4 5">
    <name type="scientific">Ectocarpus siliculosus</name>
    <name type="common">Brown alga</name>
    <name type="synonym">Conferva siliculosa</name>
    <dbReference type="NCBI Taxonomy" id="2880"/>
    <lineage>
        <taxon>Eukaryota</taxon>
        <taxon>Sar</taxon>
        <taxon>Stramenopiles</taxon>
        <taxon>Ochrophyta</taxon>
        <taxon>PX clade</taxon>
        <taxon>Phaeophyceae</taxon>
        <taxon>Ectocarpales</taxon>
        <taxon>Ectocarpaceae</taxon>
        <taxon>Ectocarpus</taxon>
    </lineage>
</organism>
<feature type="region of interest" description="Disordered" evidence="3">
    <location>
        <begin position="130"/>
        <end position="222"/>
    </location>
</feature>
<dbReference type="Pfam" id="PF24681">
    <property type="entry name" value="Kelch_KLHDC2_KLHL20_DRC7"/>
    <property type="match status" value="1"/>
</dbReference>
<feature type="compositionally biased region" description="Basic and acidic residues" evidence="3">
    <location>
        <begin position="130"/>
        <end position="145"/>
    </location>
</feature>
<feature type="compositionally biased region" description="Gly residues" evidence="3">
    <location>
        <begin position="361"/>
        <end position="370"/>
    </location>
</feature>
<dbReference type="OrthoDB" id="263283at2759"/>
<protein>
    <submittedName>
        <fullName evidence="4">Uncharacterized protein</fullName>
    </submittedName>
</protein>
<feature type="compositionally biased region" description="Low complexity" evidence="3">
    <location>
        <begin position="201"/>
        <end position="213"/>
    </location>
</feature>